<sequence>MSLLNHCKRRIIEEIISPVRAISASGSDGYLTMVVDQFTLKVISSCCSFYDIIEAGVTIVEQLHSKRQPLRKMDCIYFVTNEKRNLERIQKDFEGEGMYRSAHLFVTGFRGERMAGFDILSNHEGLLRKLLAFKEVNLDFIPYDSRAFYIDIDGLFTTSLDLSEKLQQQIMSGINTLCKTLGVNTKPVIRYQASGRVEVSTECKNLAEKLNYLQNGGAESNEECTILLLDRSFDTAPLYIHDYHYQALAYDLLKIPVSISNPDHYNILSNTRLDNTDLKNKDENQKMDDVYEYEVSSTGGKKEVKKAVLDERDSKWVLYRHEHIGNVNQAITDETLKFTHNNVTAKIHRGENKGSNFSTSETIQAVRTLPQYQQTLSRYWTHISLIGECFNILKKNDITSIGEIEQCITTMLDSDGKSLTANKQRSNLLTVLDQSALGKSEGEFPIINDNNDKLRLILLYISHYTGINNDDLNQLIEHGRLSNNDQIVLKKLLGLGLCNSFDDIAAGNGKHIHKYELNNKERVKYYKQRLRNIEINLSRFEPLIKTIIYHLLCQLNIGNNSLISYNSFNQNSFNEEFPCVDKYNANEGSHYLLGNLNQIQSHSSIPRYSLKNKLVIVFVIGSITFPEIRCVYELMNESNSNIYIGGINITTPTQLIRQVLHSK</sequence>
<proteinExistence type="inferred from homology"/>
<protein>
    <recommendedName>
        <fullName evidence="3">Sec1 family protein</fullName>
    </recommendedName>
</protein>
<dbReference type="InterPro" id="IPR043127">
    <property type="entry name" value="Sec-1-like_dom3a"/>
</dbReference>
<accession>A0A0S4TJV1</accession>
<dbReference type="InterPro" id="IPR043154">
    <property type="entry name" value="Sec-1-like_dom1"/>
</dbReference>
<name>A0A0S4TJV1_CRYHO</name>
<dbReference type="GO" id="GO:0016192">
    <property type="term" value="P:vesicle-mediated transport"/>
    <property type="evidence" value="ECO:0007669"/>
    <property type="project" value="InterPro"/>
</dbReference>
<dbReference type="PANTHER" id="PTHR11679">
    <property type="entry name" value="VESICLE PROTEIN SORTING-ASSOCIATED"/>
    <property type="match status" value="1"/>
</dbReference>
<dbReference type="VEuPathDB" id="CryptoDB:Chro.80127"/>
<comment type="similarity">
    <text evidence="1">Belongs to the STXBP/unc-18/SEC1 family.</text>
</comment>
<evidence type="ECO:0000256" key="1">
    <source>
        <dbReference type="ARBA" id="ARBA00009884"/>
    </source>
</evidence>
<organism evidence="2">
    <name type="scientific">Cryptosporidium hominis</name>
    <dbReference type="NCBI Taxonomy" id="237895"/>
    <lineage>
        <taxon>Eukaryota</taxon>
        <taxon>Sar</taxon>
        <taxon>Alveolata</taxon>
        <taxon>Apicomplexa</taxon>
        <taxon>Conoidasida</taxon>
        <taxon>Coccidia</taxon>
        <taxon>Eucoccidiorida</taxon>
        <taxon>Eimeriorina</taxon>
        <taxon>Cryptosporidiidae</taxon>
        <taxon>Cryptosporidium</taxon>
    </lineage>
</organism>
<dbReference type="OrthoDB" id="2228at2759"/>
<reference evidence="2" key="1">
    <citation type="submission" date="2015-08" db="EMBL/GenBank/DDBJ databases">
        <authorList>
            <person name="Babu N.S."/>
            <person name="Beckwith C.J."/>
            <person name="Beseler K.G."/>
            <person name="Brison A."/>
            <person name="Carone J.V."/>
            <person name="Caskin T.P."/>
            <person name="Diamond M."/>
            <person name="Durham M.E."/>
            <person name="Foxe J.M."/>
            <person name="Go M."/>
            <person name="Henderson B.A."/>
            <person name="Jones I.B."/>
            <person name="McGettigan J.A."/>
            <person name="Micheletti S.J."/>
            <person name="Nasrallah M.E."/>
            <person name="Ortiz D."/>
            <person name="Piller C.R."/>
            <person name="Privatt S.R."/>
            <person name="Schneider S.L."/>
            <person name="Sharp S."/>
            <person name="Smith T.C."/>
            <person name="Stanton J.D."/>
            <person name="Ullery H.E."/>
            <person name="Wilson R.J."/>
            <person name="Serrano M.G."/>
            <person name="Buck G."/>
            <person name="Lee V."/>
            <person name="Wang Y."/>
            <person name="Carvalho R."/>
            <person name="Voegtly L."/>
            <person name="Shi R."/>
            <person name="Duckworth R."/>
            <person name="Johnson A."/>
            <person name="Loviza R."/>
            <person name="Walstead R."/>
            <person name="Shah Z."/>
            <person name="Kiflezghi M."/>
            <person name="Wade K."/>
            <person name="Ball S.L."/>
            <person name="Bradley K.W."/>
            <person name="Asai D.J."/>
            <person name="Bowman C.A."/>
            <person name="Russell D.A."/>
            <person name="Pope W.H."/>
            <person name="Jacobs-Sera D."/>
            <person name="Hendrix R.W."/>
            <person name="Hatfull G.F."/>
        </authorList>
    </citation>
    <scope>NUCLEOTIDE SEQUENCE [LARGE SCALE GENOMIC DNA]</scope>
</reference>
<dbReference type="PIRSF" id="PIRSF005715">
    <property type="entry name" value="VPS45_Sec1"/>
    <property type="match status" value="1"/>
</dbReference>
<dbReference type="Pfam" id="PF00995">
    <property type="entry name" value="Sec1"/>
    <property type="match status" value="1"/>
</dbReference>
<dbReference type="Gene3D" id="3.40.50.1910">
    <property type="match status" value="1"/>
</dbReference>
<dbReference type="InterPro" id="IPR027482">
    <property type="entry name" value="Sec1-like_dom2"/>
</dbReference>
<dbReference type="InterPro" id="IPR036045">
    <property type="entry name" value="Sec1-like_sf"/>
</dbReference>
<dbReference type="Proteomes" id="UP000199752">
    <property type="component" value="Chromosome 8"/>
</dbReference>
<dbReference type="AlphaFoldDB" id="A0A0S4TJV1"/>
<dbReference type="VEuPathDB" id="CryptoDB:ChTU502y2012_409g0040"/>
<dbReference type="Gene3D" id="1.25.40.60">
    <property type="match status" value="1"/>
</dbReference>
<dbReference type="VEuPathDB" id="CryptoDB:CHUDEA8_1080"/>
<dbReference type="Gene3D" id="3.90.830.10">
    <property type="entry name" value="Syntaxin Binding Protein 1, Chain A, domain 2"/>
    <property type="match status" value="1"/>
</dbReference>
<dbReference type="InterPro" id="IPR001619">
    <property type="entry name" value="Sec1-like"/>
</dbReference>
<dbReference type="SUPFAM" id="SSF56815">
    <property type="entry name" value="Sec1/munc18-like (SM) proteins"/>
    <property type="match status" value="1"/>
</dbReference>
<dbReference type="VEuPathDB" id="CryptoDB:GY17_00002850"/>
<dbReference type="Gene3D" id="3.40.50.2060">
    <property type="match status" value="1"/>
</dbReference>
<dbReference type="EMBL" id="LN877954">
    <property type="protein sequence ID" value="CUV07652.1"/>
    <property type="molecule type" value="Genomic_DNA"/>
</dbReference>
<evidence type="ECO:0000313" key="2">
    <source>
        <dbReference type="EMBL" id="CUV07652.1"/>
    </source>
</evidence>
<gene>
    <name evidence="2" type="ORF">CHUDEA8_1080</name>
</gene>
<evidence type="ECO:0008006" key="3">
    <source>
        <dbReference type="Google" id="ProtNLM"/>
    </source>
</evidence>